<dbReference type="EMBL" id="JAMKOV010000027">
    <property type="protein sequence ID" value="KAI8035979.1"/>
    <property type="molecule type" value="Genomic_DNA"/>
</dbReference>
<organism evidence="1 2">
    <name type="scientific">Drosophila gunungcola</name>
    <name type="common">fruit fly</name>
    <dbReference type="NCBI Taxonomy" id="103775"/>
    <lineage>
        <taxon>Eukaryota</taxon>
        <taxon>Metazoa</taxon>
        <taxon>Ecdysozoa</taxon>
        <taxon>Arthropoda</taxon>
        <taxon>Hexapoda</taxon>
        <taxon>Insecta</taxon>
        <taxon>Pterygota</taxon>
        <taxon>Neoptera</taxon>
        <taxon>Endopterygota</taxon>
        <taxon>Diptera</taxon>
        <taxon>Brachycera</taxon>
        <taxon>Muscomorpha</taxon>
        <taxon>Ephydroidea</taxon>
        <taxon>Drosophilidae</taxon>
        <taxon>Drosophila</taxon>
        <taxon>Sophophora</taxon>
    </lineage>
</organism>
<dbReference type="Gene3D" id="1.10.8.1310">
    <property type="match status" value="1"/>
</dbReference>
<dbReference type="AlphaFoldDB" id="A0A9P9YFF9"/>
<evidence type="ECO:0000313" key="2">
    <source>
        <dbReference type="Proteomes" id="UP001059596"/>
    </source>
</evidence>
<gene>
    <name evidence="1" type="ORF">M5D96_011243</name>
</gene>
<comment type="caution">
    <text evidence="1">The sequence shown here is derived from an EMBL/GenBank/DDBJ whole genome shotgun (WGS) entry which is preliminary data.</text>
</comment>
<feature type="non-terminal residue" evidence="1">
    <location>
        <position position="74"/>
    </location>
</feature>
<name>A0A9P9YFF9_9MUSC</name>
<reference evidence="1" key="1">
    <citation type="journal article" date="2023" name="Genome Biol. Evol.">
        <title>Long-read-based Genome Assembly of Drosophila gunungcola Reveals Fewer Chemosensory Genes in Flower-breeding Species.</title>
        <authorList>
            <person name="Negi A."/>
            <person name="Liao B.Y."/>
            <person name="Yeh S.D."/>
        </authorList>
    </citation>
    <scope>NUCLEOTIDE SEQUENCE</scope>
    <source>
        <strain evidence="1">Sukarami</strain>
    </source>
</reference>
<proteinExistence type="predicted"/>
<sequence>MEIEELIEQSIDKNLALDALVKLSLSPYGLVNDHLRRILWPQLAGVDVTSLERAPSLKELQNHPEYNQVVLDDK</sequence>
<protein>
    <submittedName>
        <fullName evidence="1">Uncharacterized protein</fullName>
    </submittedName>
</protein>
<dbReference type="Proteomes" id="UP001059596">
    <property type="component" value="Unassembled WGS sequence"/>
</dbReference>
<evidence type="ECO:0000313" key="1">
    <source>
        <dbReference type="EMBL" id="KAI8035979.1"/>
    </source>
</evidence>
<keyword evidence="2" id="KW-1185">Reference proteome</keyword>
<accession>A0A9P9YFF9</accession>